<dbReference type="SUPFAM" id="SSF52540">
    <property type="entry name" value="P-loop containing nucleoside triphosphate hydrolases"/>
    <property type="match status" value="2"/>
</dbReference>
<keyword evidence="4" id="KW-1185">Reference proteome</keyword>
<sequence>MSDAISTEAVLDSLKDFQLDTVEHVFRRLWTDADATRRFLVADEVGLGKTMVAKGVIAKTVEYLRGKVGRIDVVYICSNAQIARQNLSRLNAVGGNELRHADRLTMLPAVIGSLRKHDVNFVSFTPGTSFQVGQRSGRAEERVMLYWMLVRAWGAEVRHHTRWKRFFEGWVSRDNFERHLKAFDEKQLDAKLCDTFALEVEKATGPNGGRLADELRECVLEFNYLRGKPSLPVRMRRDALVGRLRHLVARASVTHLEPDLIILDEFQRFKDLLRTDDDTAPLGESAELANALMDYPDARVLMLSATPYKMYTLPDEPEGDDHYRDFTRTVSVLGGRERAARVEAGLREMRETILGGGDVEQARAARDAVERELRKIMSRTERLASTPDRDGMLAERPLAAARVTASDLRTWLFVDNVARLVDRHDVFEYWRSTPYPLSIMERGSYQLRRRFEAAIERGDAGVADALRGAPLLSRETLAEYGAVEPGNAKMRGLLHDVLDRGAWQLAWIPPSLPYYPLGGAYVAPELQSFTKRLVFSAWTVVPKAIASLMSYEAERRGVALLGTKRGYADRVSRPLQFRLSGDERESGMTVLALMYPSLVLARVGDPLAVARGEGVDVVETVASRVRELLAALPSAEGPVDQRWYWAAPLLLDRAHAAAESAPFDAVLRSLGDASAGADADDDADADEAADAEAEAEAGDAGGGRAAEGRRALDAHLLRAAQLDVELAERPLGAQPDDLAEVLAQLAVAGPGVTALRALSRVSGGPAVLADVERRRRAFDIAGGLRSLFNRPEIITLLRASDDNYWRVVLQHCIDGCLQAVLDEYAHVLVESCGLQDADGTRRAAVLAANMVEALTTRTASARIEHFTVDGGRIDTAETRVRTHFASRMGDAVTKSAIDRGSSIRTAFNSPFRPFVLATTSAGQEGLDFHTYSHAVVHWNLPSNPVDLEQREGRVHRYKGHAVRKNVAAQYGLAALADPRDDPWAAMFDAAVDDRPAEASDITPFWVFTRPGGAVIERYVPAQPLSRESAQLERLQRTVGAYRLVMGQPRQEDLLRYIGERDGDVDWMRIDLSPPEE</sequence>
<dbReference type="Pfam" id="PF00271">
    <property type="entry name" value="Helicase_C"/>
    <property type="match status" value="1"/>
</dbReference>
<dbReference type="Gene3D" id="3.40.50.300">
    <property type="entry name" value="P-loop containing nucleotide triphosphate hydrolases"/>
    <property type="match status" value="2"/>
</dbReference>
<feature type="region of interest" description="Disordered" evidence="1">
    <location>
        <begin position="674"/>
        <end position="705"/>
    </location>
</feature>
<feature type="domain" description="Helicase ATP-binding" evidence="2">
    <location>
        <begin position="10"/>
        <end position="331"/>
    </location>
</feature>
<dbReference type="SMART" id="SM00487">
    <property type="entry name" value="DEXDc"/>
    <property type="match status" value="1"/>
</dbReference>
<dbReference type="RefSeq" id="WP_344779976.1">
    <property type="nucleotide sequence ID" value="NZ_BAABAF010000001.1"/>
</dbReference>
<organism evidence="3 4">
    <name type="scientific">Microbacterium kribbense</name>
    <dbReference type="NCBI Taxonomy" id="433645"/>
    <lineage>
        <taxon>Bacteria</taxon>
        <taxon>Bacillati</taxon>
        <taxon>Actinomycetota</taxon>
        <taxon>Actinomycetes</taxon>
        <taxon>Micrococcales</taxon>
        <taxon>Microbacteriaceae</taxon>
        <taxon>Microbacterium</taxon>
    </lineage>
</organism>
<accession>A0ABP7G3Q3</accession>
<dbReference type="InterPro" id="IPR001650">
    <property type="entry name" value="Helicase_C-like"/>
</dbReference>
<feature type="compositionally biased region" description="Acidic residues" evidence="1">
    <location>
        <begin position="678"/>
        <end position="697"/>
    </location>
</feature>
<evidence type="ECO:0000256" key="1">
    <source>
        <dbReference type="SAM" id="MobiDB-lite"/>
    </source>
</evidence>
<evidence type="ECO:0000313" key="4">
    <source>
        <dbReference type="Proteomes" id="UP001500540"/>
    </source>
</evidence>
<dbReference type="EMBL" id="BAABAF010000001">
    <property type="protein sequence ID" value="GAA3754282.1"/>
    <property type="molecule type" value="Genomic_DNA"/>
</dbReference>
<proteinExistence type="predicted"/>
<keyword evidence="3" id="KW-0067">ATP-binding</keyword>
<name>A0ABP7G3Q3_9MICO</name>
<dbReference type="InterPro" id="IPR027417">
    <property type="entry name" value="P-loop_NTPase"/>
</dbReference>
<dbReference type="Proteomes" id="UP001500540">
    <property type="component" value="Unassembled WGS sequence"/>
</dbReference>
<reference evidence="4" key="1">
    <citation type="journal article" date="2019" name="Int. J. Syst. Evol. Microbiol.">
        <title>The Global Catalogue of Microorganisms (GCM) 10K type strain sequencing project: providing services to taxonomists for standard genome sequencing and annotation.</title>
        <authorList>
            <consortium name="The Broad Institute Genomics Platform"/>
            <consortium name="The Broad Institute Genome Sequencing Center for Infectious Disease"/>
            <person name="Wu L."/>
            <person name="Ma J."/>
        </authorList>
    </citation>
    <scope>NUCLEOTIDE SEQUENCE [LARGE SCALE GENOMIC DNA]</scope>
    <source>
        <strain evidence="4">JCM 16950</strain>
    </source>
</reference>
<gene>
    <name evidence="3" type="ORF">GCM10022240_04000</name>
</gene>
<evidence type="ECO:0000259" key="2">
    <source>
        <dbReference type="SMART" id="SM00487"/>
    </source>
</evidence>
<evidence type="ECO:0000313" key="3">
    <source>
        <dbReference type="EMBL" id="GAA3754282.1"/>
    </source>
</evidence>
<protein>
    <submittedName>
        <fullName evidence="3">Helicase</fullName>
    </submittedName>
</protein>
<keyword evidence="3" id="KW-0547">Nucleotide-binding</keyword>
<comment type="caution">
    <text evidence="3">The sequence shown here is derived from an EMBL/GenBank/DDBJ whole genome shotgun (WGS) entry which is preliminary data.</text>
</comment>
<keyword evidence="3" id="KW-0378">Hydrolase</keyword>
<dbReference type="InterPro" id="IPR014001">
    <property type="entry name" value="Helicase_ATP-bd"/>
</dbReference>
<dbReference type="GO" id="GO:0004386">
    <property type="term" value="F:helicase activity"/>
    <property type="evidence" value="ECO:0007669"/>
    <property type="project" value="UniProtKB-KW"/>
</dbReference>
<keyword evidence="3" id="KW-0347">Helicase</keyword>